<dbReference type="GeneID" id="75918841"/>
<sequence length="502" mass="55834">MNAHDFPISLGNQPSELAGVDEQPSAQEDITAGLLASSPMTLTDEPSASSSVMAELSASAPVIAEPSTSVLVIVEPSVSDDIVTEPPALAYNLAESVASSSLINYEATTYSTSLGPLNTTVSQERDSGEVTENSSSQREDRKSQRLVTPRLSINQENETAIPSWVDMVGTLNEPDMFGTLNEPDMVRTLDGPNLMRAELYTLESMVLFGIAGAVSEEMEEKFASNREDNLSRLSLNAIPNAMEYLKRVLKAENPSEAIARCVEEIDVSTYNGQFLAIMQGTLNDFCTMRRTKTNFKYPDDHERTYWIDSVAPMFKYFSTITDLVSFIWGETVTMRIDFASYFDDIEGLDPDHYVDGLGESEYGKCIVMEASGDSLPEDDLNTMDDTAKLLQTAIGILTDYQVDCKYAASFSTFTKLQILTVRSFKDSMTLYGVSVTAEKKMYEYLTLRTARIPVFWEHREDWYSMFELLAVVMAILQEQEQVHLQLLEEMRHEVVPSVAGPP</sequence>
<feature type="region of interest" description="Disordered" evidence="1">
    <location>
        <begin position="113"/>
        <end position="145"/>
    </location>
</feature>
<feature type="compositionally biased region" description="Polar residues" evidence="1">
    <location>
        <begin position="113"/>
        <end position="122"/>
    </location>
</feature>
<accession>A0AAD5E533</accession>
<reference evidence="2" key="2">
    <citation type="journal article" date="2022" name="Proc. Natl. Acad. Sci. U.S.A.">
        <title>Diploid-dominant life cycles characterize the early evolution of Fungi.</title>
        <authorList>
            <person name="Amses K.R."/>
            <person name="Simmons D.R."/>
            <person name="Longcore J.E."/>
            <person name="Mondo S.J."/>
            <person name="Seto K."/>
            <person name="Jeronimo G.H."/>
            <person name="Bonds A.E."/>
            <person name="Quandt C.A."/>
            <person name="Davis W.J."/>
            <person name="Chang Y."/>
            <person name="Federici B.A."/>
            <person name="Kuo A."/>
            <person name="LaButti K."/>
            <person name="Pangilinan J."/>
            <person name="Andreopoulos W."/>
            <person name="Tritt A."/>
            <person name="Riley R."/>
            <person name="Hundley H."/>
            <person name="Johnson J."/>
            <person name="Lipzen A."/>
            <person name="Barry K."/>
            <person name="Lang B.F."/>
            <person name="Cuomo C.A."/>
            <person name="Buchler N.E."/>
            <person name="Grigoriev I.V."/>
            <person name="Spatafora J.W."/>
            <person name="Stajich J.E."/>
            <person name="James T.Y."/>
        </authorList>
    </citation>
    <scope>NUCLEOTIDE SEQUENCE</scope>
    <source>
        <strain evidence="2">AG</strain>
    </source>
</reference>
<protein>
    <submittedName>
        <fullName evidence="2">Uncharacterized protein</fullName>
    </submittedName>
</protein>
<dbReference type="RefSeq" id="XP_051440789.1">
    <property type="nucleotide sequence ID" value="XM_051593499.1"/>
</dbReference>
<proteinExistence type="predicted"/>
<organism evidence="2 3">
    <name type="scientific">Umbelopsis ramanniana AG</name>
    <dbReference type="NCBI Taxonomy" id="1314678"/>
    <lineage>
        <taxon>Eukaryota</taxon>
        <taxon>Fungi</taxon>
        <taxon>Fungi incertae sedis</taxon>
        <taxon>Mucoromycota</taxon>
        <taxon>Mucoromycotina</taxon>
        <taxon>Umbelopsidomycetes</taxon>
        <taxon>Umbelopsidales</taxon>
        <taxon>Umbelopsidaceae</taxon>
        <taxon>Umbelopsis</taxon>
    </lineage>
</organism>
<dbReference type="Proteomes" id="UP001206595">
    <property type="component" value="Unassembled WGS sequence"/>
</dbReference>
<evidence type="ECO:0000256" key="1">
    <source>
        <dbReference type="SAM" id="MobiDB-lite"/>
    </source>
</evidence>
<name>A0AAD5E533_UMBRA</name>
<keyword evidence="3" id="KW-1185">Reference proteome</keyword>
<dbReference type="EMBL" id="MU620970">
    <property type="protein sequence ID" value="KAI8575785.1"/>
    <property type="molecule type" value="Genomic_DNA"/>
</dbReference>
<evidence type="ECO:0000313" key="2">
    <source>
        <dbReference type="EMBL" id="KAI8575785.1"/>
    </source>
</evidence>
<dbReference type="AlphaFoldDB" id="A0AAD5E533"/>
<feature type="region of interest" description="Disordered" evidence="1">
    <location>
        <begin position="1"/>
        <end position="27"/>
    </location>
</feature>
<comment type="caution">
    <text evidence="2">The sequence shown here is derived from an EMBL/GenBank/DDBJ whole genome shotgun (WGS) entry which is preliminary data.</text>
</comment>
<evidence type="ECO:0000313" key="3">
    <source>
        <dbReference type="Proteomes" id="UP001206595"/>
    </source>
</evidence>
<gene>
    <name evidence="2" type="ORF">K450DRAFT_284073</name>
</gene>
<reference evidence="2" key="1">
    <citation type="submission" date="2021-06" db="EMBL/GenBank/DDBJ databases">
        <authorList>
            <consortium name="DOE Joint Genome Institute"/>
            <person name="Mondo S.J."/>
            <person name="Amses K.R."/>
            <person name="Simmons D.R."/>
            <person name="Longcore J.E."/>
            <person name="Seto K."/>
            <person name="Alves G.H."/>
            <person name="Bonds A.E."/>
            <person name="Quandt C.A."/>
            <person name="Davis W.J."/>
            <person name="Chang Y."/>
            <person name="Letcher P.M."/>
            <person name="Powell M.J."/>
            <person name="Kuo A."/>
            <person name="Labutti K."/>
            <person name="Pangilinan J."/>
            <person name="Andreopoulos W."/>
            <person name="Tritt A."/>
            <person name="Riley R."/>
            <person name="Hundley H."/>
            <person name="Johnson J."/>
            <person name="Lipzen A."/>
            <person name="Barry K."/>
            <person name="Berbee M.L."/>
            <person name="Buchler N.E."/>
            <person name="Grigoriev I.V."/>
            <person name="Spatafora J.W."/>
            <person name="Stajich J.E."/>
            <person name="James T.Y."/>
        </authorList>
    </citation>
    <scope>NUCLEOTIDE SEQUENCE</scope>
    <source>
        <strain evidence="2">AG</strain>
    </source>
</reference>